<evidence type="ECO:0000256" key="5">
    <source>
        <dbReference type="ARBA" id="ARBA00022723"/>
    </source>
</evidence>
<dbReference type="GO" id="GO:0061630">
    <property type="term" value="F:ubiquitin protein ligase activity"/>
    <property type="evidence" value="ECO:0007669"/>
    <property type="project" value="TreeGrafter"/>
</dbReference>
<dbReference type="VEuPathDB" id="AmoebaDB:ACA1_191030"/>
<dbReference type="PROSITE" id="PS51140">
    <property type="entry name" value="CUE"/>
    <property type="match status" value="1"/>
</dbReference>
<protein>
    <submittedName>
        <fullName evidence="14">CUE domain containing protein</fullName>
    </submittedName>
</protein>
<keyword evidence="4 12" id="KW-0812">Transmembrane</keyword>
<name>L8GE21_ACACF</name>
<evidence type="ECO:0000259" key="13">
    <source>
        <dbReference type="PROSITE" id="PS51140"/>
    </source>
</evidence>
<keyword evidence="3" id="KW-0808">Transferase</keyword>
<dbReference type="GO" id="GO:0016567">
    <property type="term" value="P:protein ubiquitination"/>
    <property type="evidence" value="ECO:0007669"/>
    <property type="project" value="TreeGrafter"/>
</dbReference>
<dbReference type="STRING" id="1257118.L8GE21"/>
<dbReference type="GeneID" id="14911730"/>
<dbReference type="PANTHER" id="PTHR15067">
    <property type="entry name" value="E3 UBIQUITIN-PROTEIN LIGASE RNF8"/>
    <property type="match status" value="1"/>
</dbReference>
<dbReference type="EMBL" id="KB008154">
    <property type="protein sequence ID" value="ELR11345.1"/>
    <property type="molecule type" value="Genomic_DNA"/>
</dbReference>
<feature type="compositionally biased region" description="Basic and acidic residues" evidence="11">
    <location>
        <begin position="419"/>
        <end position="433"/>
    </location>
</feature>
<comment type="subcellular location">
    <subcellularLocation>
        <location evidence="1">Membrane</location>
        <topology evidence="1">Multi-pass membrane protein</topology>
    </subcellularLocation>
</comment>
<proteinExistence type="predicted"/>
<dbReference type="PANTHER" id="PTHR15067:SF4">
    <property type="entry name" value="E3 UBIQUITIN-PROTEIN LIGASE RNF8"/>
    <property type="match status" value="1"/>
</dbReference>
<dbReference type="KEGG" id="acan:ACA1_191030"/>
<feature type="transmembrane region" description="Helical" evidence="12">
    <location>
        <begin position="6"/>
        <end position="25"/>
    </location>
</feature>
<dbReference type="CDD" id="cd14376">
    <property type="entry name" value="CUE_AUP1_AMFR_like"/>
    <property type="match status" value="1"/>
</dbReference>
<gene>
    <name evidence="14" type="ORF">ACA1_191030</name>
</gene>
<dbReference type="SUPFAM" id="SSF57850">
    <property type="entry name" value="RING/U-box"/>
    <property type="match status" value="1"/>
</dbReference>
<dbReference type="InterPro" id="IPR003892">
    <property type="entry name" value="CUE"/>
</dbReference>
<dbReference type="InterPro" id="IPR013083">
    <property type="entry name" value="Znf_RING/FYVE/PHD"/>
</dbReference>
<feature type="transmembrane region" description="Helical" evidence="12">
    <location>
        <begin position="75"/>
        <end position="99"/>
    </location>
</feature>
<evidence type="ECO:0000256" key="6">
    <source>
        <dbReference type="ARBA" id="ARBA00022771"/>
    </source>
</evidence>
<dbReference type="GO" id="GO:0016020">
    <property type="term" value="C:membrane"/>
    <property type="evidence" value="ECO:0007669"/>
    <property type="project" value="UniProtKB-SubCell"/>
</dbReference>
<keyword evidence="7" id="KW-0833">Ubl conjugation pathway</keyword>
<evidence type="ECO:0000256" key="3">
    <source>
        <dbReference type="ARBA" id="ARBA00022679"/>
    </source>
</evidence>
<keyword evidence="6" id="KW-0863">Zinc-finger</keyword>
<dbReference type="AlphaFoldDB" id="L8GE21"/>
<evidence type="ECO:0000256" key="9">
    <source>
        <dbReference type="ARBA" id="ARBA00022989"/>
    </source>
</evidence>
<dbReference type="OMA" id="EPFCIWT"/>
<evidence type="ECO:0000256" key="4">
    <source>
        <dbReference type="ARBA" id="ARBA00022692"/>
    </source>
</evidence>
<dbReference type="Pfam" id="PF02845">
    <property type="entry name" value="CUE"/>
    <property type="match status" value="1"/>
</dbReference>
<evidence type="ECO:0000256" key="2">
    <source>
        <dbReference type="ARBA" id="ARBA00004906"/>
    </source>
</evidence>
<dbReference type="GO" id="GO:0005829">
    <property type="term" value="C:cytosol"/>
    <property type="evidence" value="ECO:0007669"/>
    <property type="project" value="TreeGrafter"/>
</dbReference>
<organism evidence="14 15">
    <name type="scientific">Acanthamoeba castellanii (strain ATCC 30010 / Neff)</name>
    <dbReference type="NCBI Taxonomy" id="1257118"/>
    <lineage>
        <taxon>Eukaryota</taxon>
        <taxon>Amoebozoa</taxon>
        <taxon>Discosea</taxon>
        <taxon>Longamoebia</taxon>
        <taxon>Centramoebida</taxon>
        <taxon>Acanthamoebidae</taxon>
        <taxon>Acanthamoeba</taxon>
    </lineage>
</organism>
<dbReference type="GO" id="GO:0006511">
    <property type="term" value="P:ubiquitin-dependent protein catabolic process"/>
    <property type="evidence" value="ECO:0007669"/>
    <property type="project" value="TreeGrafter"/>
</dbReference>
<dbReference type="GO" id="GO:0000151">
    <property type="term" value="C:ubiquitin ligase complex"/>
    <property type="evidence" value="ECO:0007669"/>
    <property type="project" value="TreeGrafter"/>
</dbReference>
<dbReference type="GO" id="GO:0043130">
    <property type="term" value="F:ubiquitin binding"/>
    <property type="evidence" value="ECO:0007669"/>
    <property type="project" value="InterPro"/>
</dbReference>
<reference evidence="14 15" key="1">
    <citation type="journal article" date="2013" name="Genome Biol.">
        <title>Genome of Acanthamoeba castellanii highlights extensive lateral gene transfer and early evolution of tyrosine kinase signaling.</title>
        <authorList>
            <person name="Clarke M."/>
            <person name="Lohan A.J."/>
            <person name="Liu B."/>
            <person name="Lagkouvardos I."/>
            <person name="Roy S."/>
            <person name="Zafar N."/>
            <person name="Bertelli C."/>
            <person name="Schilde C."/>
            <person name="Kianianmomeni A."/>
            <person name="Burglin T.R."/>
            <person name="Frech C."/>
            <person name="Turcotte B."/>
            <person name="Kopec K.O."/>
            <person name="Synnott J.M."/>
            <person name="Choo C."/>
            <person name="Paponov I."/>
            <person name="Finkler A."/>
            <person name="Soon Heng Tan C."/>
            <person name="Hutchins A.P."/>
            <person name="Weinmeier T."/>
            <person name="Rattei T."/>
            <person name="Chu J.S."/>
            <person name="Gimenez G."/>
            <person name="Irimia M."/>
            <person name="Rigden D.J."/>
            <person name="Fitzpatrick D.A."/>
            <person name="Lorenzo-Morales J."/>
            <person name="Bateman A."/>
            <person name="Chiu C.H."/>
            <person name="Tang P."/>
            <person name="Hegemann P."/>
            <person name="Fromm H."/>
            <person name="Raoult D."/>
            <person name="Greub G."/>
            <person name="Miranda-Saavedra D."/>
            <person name="Chen N."/>
            <person name="Nash P."/>
            <person name="Ginger M.L."/>
            <person name="Horn M."/>
            <person name="Schaap P."/>
            <person name="Caler L."/>
            <person name="Loftus B."/>
        </authorList>
    </citation>
    <scope>NUCLEOTIDE SEQUENCE [LARGE SCALE GENOMIC DNA]</scope>
    <source>
        <strain evidence="14 15">Neff</strain>
    </source>
</reference>
<evidence type="ECO:0000256" key="7">
    <source>
        <dbReference type="ARBA" id="ARBA00022786"/>
    </source>
</evidence>
<evidence type="ECO:0000256" key="11">
    <source>
        <dbReference type="SAM" id="MobiDB-lite"/>
    </source>
</evidence>
<evidence type="ECO:0000313" key="15">
    <source>
        <dbReference type="Proteomes" id="UP000011083"/>
    </source>
</evidence>
<dbReference type="Gene3D" id="1.10.8.10">
    <property type="entry name" value="DNA helicase RuvA subunit, C-terminal domain"/>
    <property type="match status" value="1"/>
</dbReference>
<dbReference type="RefSeq" id="XP_004333358.1">
    <property type="nucleotide sequence ID" value="XM_004333310.1"/>
</dbReference>
<dbReference type="Proteomes" id="UP000011083">
    <property type="component" value="Unassembled WGS sequence"/>
</dbReference>
<dbReference type="OrthoDB" id="10251342at2759"/>
<keyword evidence="10 12" id="KW-0472">Membrane</keyword>
<dbReference type="Gene3D" id="3.30.40.10">
    <property type="entry name" value="Zinc/RING finger domain, C3HC4 (zinc finger)"/>
    <property type="match status" value="1"/>
</dbReference>
<evidence type="ECO:0000256" key="10">
    <source>
        <dbReference type="ARBA" id="ARBA00023136"/>
    </source>
</evidence>
<dbReference type="GO" id="GO:0008270">
    <property type="term" value="F:zinc ion binding"/>
    <property type="evidence" value="ECO:0007669"/>
    <property type="project" value="UniProtKB-KW"/>
</dbReference>
<feature type="region of interest" description="Disordered" evidence="11">
    <location>
        <begin position="359"/>
        <end position="433"/>
    </location>
</feature>
<evidence type="ECO:0000313" key="14">
    <source>
        <dbReference type="EMBL" id="ELR11345.1"/>
    </source>
</evidence>
<feature type="compositionally biased region" description="Low complexity" evidence="11">
    <location>
        <begin position="269"/>
        <end position="284"/>
    </location>
</feature>
<keyword evidence="15" id="KW-1185">Reference proteome</keyword>
<feature type="region of interest" description="Disordered" evidence="11">
    <location>
        <begin position="260"/>
        <end position="284"/>
    </location>
</feature>
<accession>L8GE21</accession>
<dbReference type="Pfam" id="PF25563">
    <property type="entry name" value="TPR_SYVN1_N"/>
    <property type="match status" value="1"/>
</dbReference>
<dbReference type="SMART" id="SM00546">
    <property type="entry name" value="CUE"/>
    <property type="match status" value="1"/>
</dbReference>
<evidence type="ECO:0000256" key="12">
    <source>
        <dbReference type="SAM" id="Phobius"/>
    </source>
</evidence>
<comment type="pathway">
    <text evidence="2">Protein modification; protein ubiquitination.</text>
</comment>
<feature type="compositionally biased region" description="Low complexity" evidence="11">
    <location>
        <begin position="371"/>
        <end position="406"/>
    </location>
</feature>
<keyword evidence="5" id="KW-0479">Metal-binding</keyword>
<sequence>MSVLSIWAGWFSVLGFLKLFSLLSRDRFEYLVTYKPSTPLAVHGRIFALLVSILLIDALWFAASVSIFGPAGTSVVLLMTFECLTLFLSTVQTVIKYVVHLIDLVRKDEFWELRGSYTFYAEFLTESLILVATIGHYIHILYLHGLSFTLIHVVLFLHMRLAFQGLRIKIAAWSRYRQMNADLNTRYPSVSADELAQYNDSCAICLTHLSASAKKLPCGHIFHTQPLGTPPAATAAARDHQPGSGSEYLMGQFHHGDVVAGDEEHDDGAAAPHHPTTPHTAPQTQAAQFQLNTAAGGLFDWLPGFRVQVVRRPRVPLMATAPEEWVRAVQEIFPHVPSESIAADLRYTRSVDATIDNVLHNRASPPPPESPASAEPNLPTTTTTPSAPSAPSSPSLSSLSPAAGASREVDQTDDTDEVSSTRRRDAFTQSTHE</sequence>
<evidence type="ECO:0000256" key="1">
    <source>
        <dbReference type="ARBA" id="ARBA00004141"/>
    </source>
</evidence>
<keyword evidence="9 12" id="KW-1133">Transmembrane helix</keyword>
<feature type="domain" description="CUE" evidence="13">
    <location>
        <begin position="321"/>
        <end position="363"/>
    </location>
</feature>
<feature type="transmembrane region" description="Helical" evidence="12">
    <location>
        <begin position="144"/>
        <end position="163"/>
    </location>
</feature>
<dbReference type="InterPro" id="IPR057992">
    <property type="entry name" value="TPR_SYVN1_N"/>
</dbReference>
<feature type="transmembrane region" description="Helical" evidence="12">
    <location>
        <begin position="46"/>
        <end position="69"/>
    </location>
</feature>
<keyword evidence="8" id="KW-0862">Zinc</keyword>
<evidence type="ECO:0000256" key="8">
    <source>
        <dbReference type="ARBA" id="ARBA00022833"/>
    </source>
</evidence>